<evidence type="ECO:0000313" key="2">
    <source>
        <dbReference type="EMBL" id="PSU32537.1"/>
    </source>
</evidence>
<organism evidence="2 3">
    <name type="scientific">Photobacterium lutimaris</name>
    <dbReference type="NCBI Taxonomy" id="388278"/>
    <lineage>
        <taxon>Bacteria</taxon>
        <taxon>Pseudomonadati</taxon>
        <taxon>Pseudomonadota</taxon>
        <taxon>Gammaproteobacteria</taxon>
        <taxon>Vibrionales</taxon>
        <taxon>Vibrionaceae</taxon>
        <taxon>Photobacterium</taxon>
    </lineage>
</organism>
<gene>
    <name evidence="2" type="ORF">C9I99_18250</name>
</gene>
<dbReference type="AlphaFoldDB" id="A0A2T3IVV4"/>
<comment type="caution">
    <text evidence="2">The sequence shown here is derived from an EMBL/GenBank/DDBJ whole genome shotgun (WGS) entry which is preliminary data.</text>
</comment>
<evidence type="ECO:0000256" key="1">
    <source>
        <dbReference type="SAM" id="Phobius"/>
    </source>
</evidence>
<dbReference type="Proteomes" id="UP000241222">
    <property type="component" value="Unassembled WGS sequence"/>
</dbReference>
<proteinExistence type="predicted"/>
<keyword evidence="1" id="KW-1133">Transmembrane helix</keyword>
<dbReference type="EMBL" id="PYMH01000009">
    <property type="protein sequence ID" value="PSU32537.1"/>
    <property type="molecule type" value="Genomic_DNA"/>
</dbReference>
<keyword evidence="1" id="KW-0472">Membrane</keyword>
<protein>
    <submittedName>
        <fullName evidence="2">Uncharacterized protein</fullName>
    </submittedName>
</protein>
<keyword evidence="3" id="KW-1185">Reference proteome</keyword>
<evidence type="ECO:0000313" key="3">
    <source>
        <dbReference type="Proteomes" id="UP000241222"/>
    </source>
</evidence>
<name>A0A2T3IVV4_9GAMM</name>
<keyword evidence="1" id="KW-0812">Transmembrane</keyword>
<accession>A0A2T3IVV4</accession>
<sequence>MAMAAVAALAMLVVSIITAVVSIHRRTINTVIAMSHVLALGLVVSGAMGSRWGRGGMLARYCWLTQHCLMTGHSKTRVDNQAYHQHQK</sequence>
<reference evidence="2 3" key="1">
    <citation type="submission" date="2018-03" db="EMBL/GenBank/DDBJ databases">
        <title>Whole genome sequencing of Histamine producing bacteria.</title>
        <authorList>
            <person name="Butler K."/>
        </authorList>
    </citation>
    <scope>NUCLEOTIDE SEQUENCE [LARGE SCALE GENOMIC DNA]</scope>
    <source>
        <strain evidence="2 3">JCM 13586</strain>
    </source>
</reference>
<feature type="transmembrane region" description="Helical" evidence="1">
    <location>
        <begin position="29"/>
        <end position="50"/>
    </location>
</feature>